<dbReference type="EMBL" id="AP026866">
    <property type="protein sequence ID" value="BDS08199.1"/>
    <property type="molecule type" value="Genomic_DNA"/>
</dbReference>
<dbReference type="AlphaFoldDB" id="A0AAT9FQC5"/>
<evidence type="ECO:0000256" key="2">
    <source>
        <dbReference type="SAM" id="SignalP"/>
    </source>
</evidence>
<name>A0AAT9FQC5_9BACT</name>
<gene>
    <name evidence="3" type="ORF">NT6N_32390</name>
</gene>
<protein>
    <submittedName>
        <fullName evidence="3">Uncharacterized protein</fullName>
    </submittedName>
</protein>
<evidence type="ECO:0000313" key="3">
    <source>
        <dbReference type="EMBL" id="BDS08199.1"/>
    </source>
</evidence>
<accession>A0AAT9FQC5</accession>
<proteinExistence type="predicted"/>
<sequence length="657" mass="73222">MKNLHTRVPRTVIAMAAIPCFALPVTAQVYDPTKGGGAKPKPAPSGGGDTTIVREKKESSSPYGNEVPFIDPTQETITLMGHTFNLGDNRLGGQFESYLADTPNQSAAAKEYRETIDAILDAVSPHTKGVTISQKLRNGFALLPRASSYPGDGRICDSLSNAIYAAMLSKGSISNSKDYIESLEKEKKRIIYNADIVAKKQELGDSEANTKKTGGKGKAKKTTIEKSTESYELQEMQKRIIEIEALKKMHQAKDEINIVQAKIQYQALLAQLFVQRRFEHVVIGTRFYNLIFRDGDSKMRLKKNSDVSKFFGEGLGVDPTVTGLDSAANEAMRKVTTFVAAFKNHLSHNELHSASRRLTEAYAIGEFLPAVQTIPAEDRRQILEYVRDGHALVKAMDVHDYARAQVYLEALKKRSSDFDSTKAEGAIAAYTRVSDGHVRAAKIALMQGDQEKFEQELKNATQVWPTNPRLKEIDKRLDSMLDKGEVAKTLLDDFDRLLSESNFREIFKRQYEFVPVVQDDSERKDAVEQIIKNIHRIDGSIIQAKEFSKIGNDYAAWESLATLRDEFPKDPELLRQLEKLSSKVADFTVALTRAKEFEDNDLNPQTGSALSWYLEAKSIYPDSKFAQEGIDRLVKRILPEPGDTPVSSEPVADGGAE</sequence>
<keyword evidence="2" id="KW-0732">Signal</keyword>
<reference evidence="3" key="1">
    <citation type="submission" date="2024-07" db="EMBL/GenBank/DDBJ databases">
        <title>Complete genome sequence of Verrucomicrobiaceae bacterium NT6N.</title>
        <authorList>
            <person name="Huang C."/>
            <person name="Takami H."/>
            <person name="Hamasaki K."/>
        </authorList>
    </citation>
    <scope>NUCLEOTIDE SEQUENCE</scope>
    <source>
        <strain evidence="3">NT6N</strain>
    </source>
</reference>
<evidence type="ECO:0000256" key="1">
    <source>
        <dbReference type="SAM" id="MobiDB-lite"/>
    </source>
</evidence>
<feature type="region of interest" description="Disordered" evidence="1">
    <location>
        <begin position="33"/>
        <end position="68"/>
    </location>
</feature>
<feature type="region of interest" description="Disordered" evidence="1">
    <location>
        <begin position="637"/>
        <end position="657"/>
    </location>
</feature>
<feature type="chain" id="PRO_5043434315" evidence="2">
    <location>
        <begin position="28"/>
        <end position="657"/>
    </location>
</feature>
<organism evidence="3">
    <name type="scientific">Oceaniferula spumae</name>
    <dbReference type="NCBI Taxonomy" id="2979115"/>
    <lineage>
        <taxon>Bacteria</taxon>
        <taxon>Pseudomonadati</taxon>
        <taxon>Verrucomicrobiota</taxon>
        <taxon>Verrucomicrobiia</taxon>
        <taxon>Verrucomicrobiales</taxon>
        <taxon>Verrucomicrobiaceae</taxon>
        <taxon>Oceaniferula</taxon>
    </lineage>
</organism>
<dbReference type="KEGG" id="osu:NT6N_32390"/>
<feature type="signal peptide" evidence="2">
    <location>
        <begin position="1"/>
        <end position="27"/>
    </location>
</feature>